<sequence>MNIPPTSPNNILAASEPFPSSNEAVPLPPLTSLLLPDSIDRFKPFLIVDPKKYSHVNESGESITTESTDATEEKCSHAKSMKAERLLLFLQRPSADQNELSDLLWPGVPADVDPCLRMFSWQIMLGYLPTRKERRLQTLQKKRLEYLDLVKMYCGPVSPSEEQLKYLRQVRMDLPRLNSEEKLFSTPRIQQMMERSLYVFAIRHPATGYVQGINEILTPFYVVFLNAYFPDAIVDDLVVDEIDQGLLNVVEADAYWCFSKIMVAVQDHYIFGQPGIQRNIRKLKDIVKRVDVPLFDHLAKQNMDFLQFAFRWMNCFLTREFPMACVIRLWDTYIAERAEGFSSFHVYVCAAFLILWRNVLRDMDFQQMVLFMQRLPTTTWDAKEVESILAEAYVMATLYEPSPNHLT</sequence>
<organism evidence="2 3">
    <name type="scientific">Cardiosporidium cionae</name>
    <dbReference type="NCBI Taxonomy" id="476202"/>
    <lineage>
        <taxon>Eukaryota</taxon>
        <taxon>Sar</taxon>
        <taxon>Alveolata</taxon>
        <taxon>Apicomplexa</taxon>
        <taxon>Aconoidasida</taxon>
        <taxon>Nephromycida</taxon>
        <taxon>Cardiosporidium</taxon>
    </lineage>
</organism>
<dbReference type="SMART" id="SM00164">
    <property type="entry name" value="TBC"/>
    <property type="match status" value="1"/>
</dbReference>
<dbReference type="PROSITE" id="PS50086">
    <property type="entry name" value="TBC_RABGAP"/>
    <property type="match status" value="1"/>
</dbReference>
<dbReference type="Gene3D" id="1.10.8.270">
    <property type="entry name" value="putative rabgap domain of human tbc1 domain family member 14 like domains"/>
    <property type="match status" value="1"/>
</dbReference>
<comment type="caution">
    <text evidence="2">The sequence shown here is derived from an EMBL/GenBank/DDBJ whole genome shotgun (WGS) entry which is preliminary data.</text>
</comment>
<dbReference type="EMBL" id="JADAQX010000958">
    <property type="protein sequence ID" value="KAF8819107.1"/>
    <property type="molecule type" value="Genomic_DNA"/>
</dbReference>
<protein>
    <submittedName>
        <fullName evidence="2">TBC domain containing protein</fullName>
    </submittedName>
</protein>
<dbReference type="PANTHER" id="PTHR22957">
    <property type="entry name" value="TBC1 DOMAIN FAMILY MEMBER GTPASE-ACTIVATING PROTEIN"/>
    <property type="match status" value="1"/>
</dbReference>
<name>A0ABQ7J539_9APIC</name>
<proteinExistence type="predicted"/>
<evidence type="ECO:0000313" key="3">
    <source>
        <dbReference type="Proteomes" id="UP000823046"/>
    </source>
</evidence>
<feature type="domain" description="Rab-GAP TBC" evidence="1">
    <location>
        <begin position="111"/>
        <end position="337"/>
    </location>
</feature>
<keyword evidence="3" id="KW-1185">Reference proteome</keyword>
<dbReference type="InterPro" id="IPR035969">
    <property type="entry name" value="Rab-GAP_TBC_sf"/>
</dbReference>
<dbReference type="SUPFAM" id="SSF47923">
    <property type="entry name" value="Ypt/Rab-GAP domain of gyp1p"/>
    <property type="match status" value="2"/>
</dbReference>
<dbReference type="InterPro" id="IPR000195">
    <property type="entry name" value="Rab-GAP-TBC_dom"/>
</dbReference>
<evidence type="ECO:0000313" key="2">
    <source>
        <dbReference type="EMBL" id="KAF8819107.1"/>
    </source>
</evidence>
<reference evidence="2 3" key="1">
    <citation type="journal article" date="2020" name="bioRxiv">
        <title>Metabolic contributions of an alphaproteobacterial endosymbiont in the apicomplexan Cardiosporidium cionae.</title>
        <authorList>
            <person name="Hunter E.S."/>
            <person name="Paight C.J."/>
            <person name="Lane C.E."/>
        </authorList>
    </citation>
    <scope>NUCLEOTIDE SEQUENCE [LARGE SCALE GENOMIC DNA]</scope>
    <source>
        <strain evidence="2">ESH_2018</strain>
    </source>
</reference>
<evidence type="ECO:0000259" key="1">
    <source>
        <dbReference type="PROSITE" id="PS50086"/>
    </source>
</evidence>
<gene>
    <name evidence="2" type="ORF">IE077_001658</name>
</gene>
<dbReference type="Gene3D" id="1.10.472.80">
    <property type="entry name" value="Ypt/Rab-GAP domain of gyp1p, domain 3"/>
    <property type="match status" value="1"/>
</dbReference>
<accession>A0ABQ7J539</accession>
<dbReference type="PANTHER" id="PTHR22957:SF26">
    <property type="entry name" value="LD44506P"/>
    <property type="match status" value="1"/>
</dbReference>
<dbReference type="Proteomes" id="UP000823046">
    <property type="component" value="Unassembled WGS sequence"/>
</dbReference>
<dbReference type="Pfam" id="PF00566">
    <property type="entry name" value="RabGAP-TBC"/>
    <property type="match status" value="1"/>
</dbReference>